<evidence type="ECO:0000313" key="3">
    <source>
        <dbReference type="EMBL" id="SVA61971.1"/>
    </source>
</evidence>
<protein>
    <recommendedName>
        <fullName evidence="2">Sialate O-acetylesterase domain-containing protein</fullName>
    </recommendedName>
</protein>
<name>A0A381XBT7_9ZZZZ</name>
<dbReference type="PANTHER" id="PTHR31988:SF19">
    <property type="entry name" value="9-O-ACETYL-N-ACETYLNEURAMINIC ACID DEACETYLASE-RELATED"/>
    <property type="match status" value="1"/>
</dbReference>
<gene>
    <name evidence="3" type="ORF">METZ01_LOCUS114825</name>
</gene>
<evidence type="ECO:0000259" key="2">
    <source>
        <dbReference type="Pfam" id="PF03629"/>
    </source>
</evidence>
<dbReference type="EMBL" id="UINC01014545">
    <property type="protein sequence ID" value="SVA61971.1"/>
    <property type="molecule type" value="Genomic_DNA"/>
</dbReference>
<accession>A0A381XBT7</accession>
<evidence type="ECO:0000256" key="1">
    <source>
        <dbReference type="ARBA" id="ARBA00022801"/>
    </source>
</evidence>
<reference evidence="3" key="1">
    <citation type="submission" date="2018-05" db="EMBL/GenBank/DDBJ databases">
        <authorList>
            <person name="Lanie J.A."/>
            <person name="Ng W.-L."/>
            <person name="Kazmierczak K.M."/>
            <person name="Andrzejewski T.M."/>
            <person name="Davidsen T.M."/>
            <person name="Wayne K.J."/>
            <person name="Tettelin H."/>
            <person name="Glass J.I."/>
            <person name="Rusch D."/>
            <person name="Podicherti R."/>
            <person name="Tsui H.-C.T."/>
            <person name="Winkler M.E."/>
        </authorList>
    </citation>
    <scope>NUCLEOTIDE SEQUENCE</scope>
</reference>
<dbReference type="Gene3D" id="3.40.50.1110">
    <property type="entry name" value="SGNH hydrolase"/>
    <property type="match status" value="1"/>
</dbReference>
<dbReference type="InterPro" id="IPR005181">
    <property type="entry name" value="SASA"/>
</dbReference>
<dbReference type="PANTHER" id="PTHR31988">
    <property type="entry name" value="ESTERASE, PUTATIVE (DUF303)-RELATED"/>
    <property type="match status" value="1"/>
</dbReference>
<proteinExistence type="predicted"/>
<dbReference type="InterPro" id="IPR052940">
    <property type="entry name" value="Carb_Esterase_6"/>
</dbReference>
<sequence>MKRFLFLALGLALVISASAADLKPVKVFILAGQSNMEGKGKIDPLLNHQIISPGTKDFFAHLHKDGKYIERDDVWINYLERRGKLTVGYGSPGCIGLELEFGHIMGNRYDEPVLLIKTAWGGKSIGRDFRSPSSGLQSKEKIDEFVGNMVKRDYNNLIRKEWDQAKKDNPKITRREIEEKSDASLEAIRKAKGDGYHKEVVESYGHFYRLMMSEIKTTLSELKTRFPDYDGRGYDIAGFVWFQGWNDMYNGFQDEYAKNMENFIRDVRKDLARPNLPVAIGIMGQNGFKPAKGNMAIVKTAQAAMNDVPAFKGNVKAIPTDIYWDKRADEAYPTWRDNFEEWVKIGSDRPYHYLGSTITFTKIGRALGQTMLELSGGK</sequence>
<feature type="domain" description="Sialate O-acetylesterase" evidence="2">
    <location>
        <begin position="188"/>
        <end position="310"/>
    </location>
</feature>
<feature type="domain" description="Sialate O-acetylesterase" evidence="2">
    <location>
        <begin position="25"/>
        <end position="143"/>
    </location>
</feature>
<dbReference type="InterPro" id="IPR036514">
    <property type="entry name" value="SGNH_hydro_sf"/>
</dbReference>
<dbReference type="Pfam" id="PF03629">
    <property type="entry name" value="SASA"/>
    <property type="match status" value="2"/>
</dbReference>
<keyword evidence="1" id="KW-0378">Hydrolase</keyword>
<dbReference type="AlphaFoldDB" id="A0A381XBT7"/>
<dbReference type="GO" id="GO:0016787">
    <property type="term" value="F:hydrolase activity"/>
    <property type="evidence" value="ECO:0007669"/>
    <property type="project" value="UniProtKB-KW"/>
</dbReference>
<organism evidence="3">
    <name type="scientific">marine metagenome</name>
    <dbReference type="NCBI Taxonomy" id="408172"/>
    <lineage>
        <taxon>unclassified sequences</taxon>
        <taxon>metagenomes</taxon>
        <taxon>ecological metagenomes</taxon>
    </lineage>
</organism>
<dbReference type="SUPFAM" id="SSF52266">
    <property type="entry name" value="SGNH hydrolase"/>
    <property type="match status" value="1"/>
</dbReference>